<evidence type="ECO:0000313" key="2">
    <source>
        <dbReference type="EMBL" id="QIM15754.1"/>
    </source>
</evidence>
<dbReference type="KEGG" id="lins:G7067_03925"/>
<name>A0A6G8FHC2_9MICO</name>
<organism evidence="2 3">
    <name type="scientific">Leucobacter insecticola</name>
    <dbReference type="NCBI Taxonomy" id="2714934"/>
    <lineage>
        <taxon>Bacteria</taxon>
        <taxon>Bacillati</taxon>
        <taxon>Actinomycetota</taxon>
        <taxon>Actinomycetes</taxon>
        <taxon>Micrococcales</taxon>
        <taxon>Microbacteriaceae</taxon>
        <taxon>Leucobacter</taxon>
    </lineage>
</organism>
<reference evidence="2 3" key="1">
    <citation type="submission" date="2020-03" db="EMBL/GenBank/DDBJ databases">
        <title>Leucobacter sp. nov., isolated from beetles.</title>
        <authorList>
            <person name="Hyun D.-W."/>
            <person name="Bae J.-W."/>
        </authorList>
    </citation>
    <scope>NUCLEOTIDE SEQUENCE [LARGE SCALE GENOMIC DNA]</scope>
    <source>
        <strain evidence="2 3">HDW9B</strain>
    </source>
</reference>
<dbReference type="NCBIfam" id="TIGR02548">
    <property type="entry name" value="casB_cse2"/>
    <property type="match status" value="1"/>
</dbReference>
<evidence type="ECO:0000313" key="3">
    <source>
        <dbReference type="Proteomes" id="UP000501387"/>
    </source>
</evidence>
<sequence>MTDTTTPPVEGNLDRSNDRQAIWKTINSFTQRRVMTLQGGYRNDSSAAKAELARLRSADPSSDERVIDAWATSFTDAPEELIGRGDKPSDAEYAIATALHLYAVHQQSQSDAMHKNGEGLGRAVRRLARVDDLESREKPVMRRFQSLTSATDRAEIVRHLRSLVQQFRSEGVPLDYAKLATDLYFLAQPNSRTSVRLAWARDVTRPIKQETTSPETSGDPAPKTPASN</sequence>
<gene>
    <name evidence="2" type="primary">casB</name>
    <name evidence="2" type="ORF">G7067_03925</name>
</gene>
<proteinExistence type="predicted"/>
<dbReference type="EMBL" id="CP049934">
    <property type="protein sequence ID" value="QIM15754.1"/>
    <property type="molecule type" value="Genomic_DNA"/>
</dbReference>
<dbReference type="AlphaFoldDB" id="A0A6G8FHC2"/>
<keyword evidence="3" id="KW-1185">Reference proteome</keyword>
<dbReference type="CDD" id="cd09731">
    <property type="entry name" value="Cse2_I-E"/>
    <property type="match status" value="1"/>
</dbReference>
<accession>A0A6G8FHC2</accession>
<evidence type="ECO:0000256" key="1">
    <source>
        <dbReference type="SAM" id="MobiDB-lite"/>
    </source>
</evidence>
<dbReference type="RefSeq" id="WP_166322141.1">
    <property type="nucleotide sequence ID" value="NZ_CP049934.1"/>
</dbReference>
<dbReference type="Proteomes" id="UP000501387">
    <property type="component" value="Chromosome"/>
</dbReference>
<protein>
    <submittedName>
        <fullName evidence="2">Type I-E CRISPR-associated protein Cse2/CasB</fullName>
    </submittedName>
</protein>
<feature type="region of interest" description="Disordered" evidence="1">
    <location>
        <begin position="204"/>
        <end position="228"/>
    </location>
</feature>
<dbReference type="InterPro" id="IPR013382">
    <property type="entry name" value="CRISPR-assoc_prot_Cse2"/>
</dbReference>
<dbReference type="Pfam" id="PF09485">
    <property type="entry name" value="CRISPR_Cse2"/>
    <property type="match status" value="1"/>
</dbReference>
<dbReference type="InterPro" id="IPR038287">
    <property type="entry name" value="Cse2_sf"/>
</dbReference>
<dbReference type="Gene3D" id="1.10.520.40">
    <property type="entry name" value="CRISPR-associated protein Cse2"/>
    <property type="match status" value="1"/>
</dbReference>